<keyword evidence="2" id="KW-1185">Reference proteome</keyword>
<sequence length="64" mass="6816">MLPERIGEAVDRSPIEGSRVWKKADLAAEQRMSRPGNGCSGRAIDLAAEASISQGDFGCNRLLG</sequence>
<organism evidence="1 2">
    <name type="scientific">Rhododendron molle</name>
    <name type="common">Chinese azalea</name>
    <name type="synonym">Azalea mollis</name>
    <dbReference type="NCBI Taxonomy" id="49168"/>
    <lineage>
        <taxon>Eukaryota</taxon>
        <taxon>Viridiplantae</taxon>
        <taxon>Streptophyta</taxon>
        <taxon>Embryophyta</taxon>
        <taxon>Tracheophyta</taxon>
        <taxon>Spermatophyta</taxon>
        <taxon>Magnoliopsida</taxon>
        <taxon>eudicotyledons</taxon>
        <taxon>Gunneridae</taxon>
        <taxon>Pentapetalae</taxon>
        <taxon>asterids</taxon>
        <taxon>Ericales</taxon>
        <taxon>Ericaceae</taxon>
        <taxon>Ericoideae</taxon>
        <taxon>Rhodoreae</taxon>
        <taxon>Rhododendron</taxon>
    </lineage>
</organism>
<reference evidence="1" key="1">
    <citation type="submission" date="2022-02" db="EMBL/GenBank/DDBJ databases">
        <title>Plant Genome Project.</title>
        <authorList>
            <person name="Zhang R.-G."/>
        </authorList>
    </citation>
    <scope>NUCLEOTIDE SEQUENCE</scope>
    <source>
        <strain evidence="1">AT1</strain>
    </source>
</reference>
<dbReference type="Proteomes" id="UP001062846">
    <property type="component" value="Chromosome 10"/>
</dbReference>
<accession>A0ACC0M5J2</accession>
<evidence type="ECO:0000313" key="2">
    <source>
        <dbReference type="Proteomes" id="UP001062846"/>
    </source>
</evidence>
<name>A0ACC0M5J2_RHOML</name>
<proteinExistence type="predicted"/>
<dbReference type="EMBL" id="CM046397">
    <property type="protein sequence ID" value="KAI8536174.1"/>
    <property type="molecule type" value="Genomic_DNA"/>
</dbReference>
<gene>
    <name evidence="1" type="ORF">RHMOL_Rhmol10G0235700</name>
</gene>
<evidence type="ECO:0000313" key="1">
    <source>
        <dbReference type="EMBL" id="KAI8536174.1"/>
    </source>
</evidence>
<protein>
    <submittedName>
        <fullName evidence="1">Uncharacterized protein</fullName>
    </submittedName>
</protein>
<comment type="caution">
    <text evidence="1">The sequence shown here is derived from an EMBL/GenBank/DDBJ whole genome shotgun (WGS) entry which is preliminary data.</text>
</comment>